<name>A0DDH9_PARTE</name>
<dbReference type="InParanoid" id="A0DDH9"/>
<dbReference type="HOGENOM" id="CLU_2532349_0_0_1"/>
<dbReference type="InterPro" id="IPR009030">
    <property type="entry name" value="Growth_fac_rcpt_cys_sf"/>
</dbReference>
<dbReference type="EMBL" id="CT868385">
    <property type="protein sequence ID" value="CAK81096.1"/>
    <property type="molecule type" value="Genomic_DNA"/>
</dbReference>
<dbReference type="RefSeq" id="XP_001448493.1">
    <property type="nucleotide sequence ID" value="XM_001448456.1"/>
</dbReference>
<dbReference type="AlphaFoldDB" id="A0DDH9"/>
<evidence type="ECO:0000313" key="1">
    <source>
        <dbReference type="EMBL" id="CAK81096.1"/>
    </source>
</evidence>
<proteinExistence type="predicted"/>
<dbReference type="Proteomes" id="UP000000600">
    <property type="component" value="Unassembled WGS sequence"/>
</dbReference>
<evidence type="ECO:0000313" key="2">
    <source>
        <dbReference type="Proteomes" id="UP000000600"/>
    </source>
</evidence>
<protein>
    <recommendedName>
        <fullName evidence="3">ShKT domain-containing protein</fullName>
    </recommendedName>
</protein>
<reference evidence="1 2" key="1">
    <citation type="journal article" date="2006" name="Nature">
        <title>Global trends of whole-genome duplications revealed by the ciliate Paramecium tetraurelia.</title>
        <authorList>
            <consortium name="Genoscope"/>
            <person name="Aury J.-M."/>
            <person name="Jaillon O."/>
            <person name="Duret L."/>
            <person name="Noel B."/>
            <person name="Jubin C."/>
            <person name="Porcel B.M."/>
            <person name="Segurens B."/>
            <person name="Daubin V."/>
            <person name="Anthouard V."/>
            <person name="Aiach N."/>
            <person name="Arnaiz O."/>
            <person name="Billaut A."/>
            <person name="Beisson J."/>
            <person name="Blanc I."/>
            <person name="Bouhouche K."/>
            <person name="Camara F."/>
            <person name="Duharcourt S."/>
            <person name="Guigo R."/>
            <person name="Gogendeau D."/>
            <person name="Katinka M."/>
            <person name="Keller A.-M."/>
            <person name="Kissmehl R."/>
            <person name="Klotz C."/>
            <person name="Koll F."/>
            <person name="Le Moue A."/>
            <person name="Lepere C."/>
            <person name="Malinsky S."/>
            <person name="Nowacki M."/>
            <person name="Nowak J.K."/>
            <person name="Plattner H."/>
            <person name="Poulain J."/>
            <person name="Ruiz F."/>
            <person name="Serrano V."/>
            <person name="Zagulski M."/>
            <person name="Dessen P."/>
            <person name="Betermier M."/>
            <person name="Weissenbach J."/>
            <person name="Scarpelli C."/>
            <person name="Schachter V."/>
            <person name="Sperling L."/>
            <person name="Meyer E."/>
            <person name="Cohen J."/>
            <person name="Wincker P."/>
        </authorList>
    </citation>
    <scope>NUCLEOTIDE SEQUENCE [LARGE SCALE GENOMIC DNA]</scope>
    <source>
        <strain evidence="1 2">Stock d4-2</strain>
    </source>
</reference>
<keyword evidence="2" id="KW-1185">Reference proteome</keyword>
<sequence length="84" mass="10002">MIQRCFPLCRSCICRYKDDCTQWIIEQNSQDRDCKKGFIFDIEQQKYLLCPVGCQKCSDQETCLKLRGSIQIKGTQLLLFEWIR</sequence>
<evidence type="ECO:0008006" key="3">
    <source>
        <dbReference type="Google" id="ProtNLM"/>
    </source>
</evidence>
<accession>A0DDH9</accession>
<dbReference type="SUPFAM" id="SSF57184">
    <property type="entry name" value="Growth factor receptor domain"/>
    <property type="match status" value="1"/>
</dbReference>
<dbReference type="GeneID" id="5034278"/>
<gene>
    <name evidence="1" type="ORF">GSPATT00015956001</name>
</gene>
<dbReference type="KEGG" id="ptm:GSPATT00015956001"/>
<organism evidence="1 2">
    <name type="scientific">Paramecium tetraurelia</name>
    <dbReference type="NCBI Taxonomy" id="5888"/>
    <lineage>
        <taxon>Eukaryota</taxon>
        <taxon>Sar</taxon>
        <taxon>Alveolata</taxon>
        <taxon>Ciliophora</taxon>
        <taxon>Intramacronucleata</taxon>
        <taxon>Oligohymenophorea</taxon>
        <taxon>Peniculida</taxon>
        <taxon>Parameciidae</taxon>
        <taxon>Paramecium</taxon>
    </lineage>
</organism>